<evidence type="ECO:0000259" key="1">
    <source>
        <dbReference type="Pfam" id="PF06722"/>
    </source>
</evidence>
<sequence length="533" mass="58756">MSPTRVLLLTNSEHGQANVFLATAHALLTQYRDVEVHFASFPPIAPSVASTSDFALSQSPFSSLPIAFHPVAGLPMLQAWSRPEFEAEKDGSRHAQGLWTAWRKMRVLLRVTLPWTGPEFVVIFDSVSRILGEVDPHVVAVDPAFAPGLTAVRHYHHQQVPAGRGRKRRYVVLSPNTIKDFAMPFQPNLEALWRYPCVGSAFAFPIPARWVPLNVVLVLIALLAGLWDCRRRALREYVRIKTGGAELTTLNELSMGPPDSGVKILVANRLALEFPLKVLPRHVVPCGPIVREASPVGEVDGELARWLGAGKTVYVNLGTHVCMSEESAVEMATGIRVLLDHARGRKWEDRGTEGLRVLWKLAMEEGEDWEGSRVFRILGRDVESGVVRIVRWIGPEPIAVLKEEGVVCAVHHGGANSFLETASAGIPQVVLPVWMDTFDFARRAELLGIGRWGNKLSQKTKTPWGGELGHVLVDVLLGPESTQIQEKARELAQLCNHNGGGRAIAAEMILREARERVPEEKEEDLLSRSSGSG</sequence>
<proteinExistence type="predicted"/>
<dbReference type="EMBL" id="JANBVN010000101">
    <property type="protein sequence ID" value="KAJ9144345.1"/>
    <property type="molecule type" value="Genomic_DNA"/>
</dbReference>
<dbReference type="SUPFAM" id="SSF53756">
    <property type="entry name" value="UDP-Glycosyltransferase/glycogen phosphorylase"/>
    <property type="match status" value="1"/>
</dbReference>
<evidence type="ECO:0000313" key="3">
    <source>
        <dbReference type="Proteomes" id="UP001174691"/>
    </source>
</evidence>
<dbReference type="InterPro" id="IPR050426">
    <property type="entry name" value="Glycosyltransferase_28"/>
</dbReference>
<dbReference type="Proteomes" id="UP001174691">
    <property type="component" value="Unassembled WGS sequence"/>
</dbReference>
<protein>
    <submittedName>
        <fullName evidence="2">UDP-Glycosyltransferase/glycogen phosphorylase</fullName>
    </submittedName>
</protein>
<comment type="caution">
    <text evidence="2">The sequence shown here is derived from an EMBL/GenBank/DDBJ whole genome shotgun (WGS) entry which is preliminary data.</text>
</comment>
<dbReference type="GO" id="GO:0016757">
    <property type="term" value="F:glycosyltransferase activity"/>
    <property type="evidence" value="ECO:0007669"/>
    <property type="project" value="UniProtKB-ARBA"/>
</dbReference>
<dbReference type="Gene3D" id="3.40.50.2000">
    <property type="entry name" value="Glycogen Phosphorylase B"/>
    <property type="match status" value="1"/>
</dbReference>
<gene>
    <name evidence="2" type="ORF">NKR19_g6502</name>
</gene>
<name>A0AA38VEJ2_9PEZI</name>
<dbReference type="AlphaFoldDB" id="A0AA38VEJ2"/>
<evidence type="ECO:0000313" key="2">
    <source>
        <dbReference type="EMBL" id="KAJ9144345.1"/>
    </source>
</evidence>
<dbReference type="InterPro" id="IPR010610">
    <property type="entry name" value="EryCIII-like_C"/>
</dbReference>
<dbReference type="PANTHER" id="PTHR48050">
    <property type="entry name" value="STEROL 3-BETA-GLUCOSYLTRANSFERASE"/>
    <property type="match status" value="1"/>
</dbReference>
<dbReference type="Pfam" id="PF06722">
    <property type="entry name" value="EryCIII-like_C"/>
    <property type="match status" value="1"/>
</dbReference>
<keyword evidence="3" id="KW-1185">Reference proteome</keyword>
<feature type="domain" description="Erythromycin biosynthesis protein CIII-like C-terminal" evidence="1">
    <location>
        <begin position="387"/>
        <end position="450"/>
    </location>
</feature>
<reference evidence="2" key="1">
    <citation type="submission" date="2022-07" db="EMBL/GenBank/DDBJ databases">
        <title>Fungi with potential for degradation of polypropylene.</title>
        <authorList>
            <person name="Gostincar C."/>
        </authorList>
    </citation>
    <scope>NUCLEOTIDE SEQUENCE</scope>
    <source>
        <strain evidence="2">EXF-13287</strain>
    </source>
</reference>
<dbReference type="PANTHER" id="PTHR48050:SF13">
    <property type="entry name" value="STEROL 3-BETA-GLUCOSYLTRANSFERASE UGT80A2"/>
    <property type="match status" value="1"/>
</dbReference>
<accession>A0AA38VEJ2</accession>
<organism evidence="2 3">
    <name type="scientific">Coniochaeta hoffmannii</name>
    <dbReference type="NCBI Taxonomy" id="91930"/>
    <lineage>
        <taxon>Eukaryota</taxon>
        <taxon>Fungi</taxon>
        <taxon>Dikarya</taxon>
        <taxon>Ascomycota</taxon>
        <taxon>Pezizomycotina</taxon>
        <taxon>Sordariomycetes</taxon>
        <taxon>Sordariomycetidae</taxon>
        <taxon>Coniochaetales</taxon>
        <taxon>Coniochaetaceae</taxon>
        <taxon>Coniochaeta</taxon>
    </lineage>
</organism>